<dbReference type="SUPFAM" id="SSF52833">
    <property type="entry name" value="Thioredoxin-like"/>
    <property type="match status" value="1"/>
</dbReference>
<accession>A0A0F9P3S6</accession>
<comment type="caution">
    <text evidence="2">The sequence shown here is derived from an EMBL/GenBank/DDBJ whole genome shotgun (WGS) entry which is preliminary data.</text>
</comment>
<dbReference type="Gene3D" id="3.40.30.10">
    <property type="entry name" value="Glutaredoxin"/>
    <property type="match status" value="1"/>
</dbReference>
<dbReference type="Pfam" id="PF13192">
    <property type="entry name" value="Thioredoxin_3"/>
    <property type="match status" value="1"/>
</dbReference>
<proteinExistence type="predicted"/>
<dbReference type="AlphaFoldDB" id="A0A0F9P3S6"/>
<protein>
    <recommendedName>
        <fullName evidence="1">Thioredoxin-like fold domain-containing protein</fullName>
    </recommendedName>
</protein>
<feature type="domain" description="Thioredoxin-like fold" evidence="1">
    <location>
        <begin position="4"/>
        <end position="81"/>
    </location>
</feature>
<dbReference type="EMBL" id="LAZR01003374">
    <property type="protein sequence ID" value="KKN19027.1"/>
    <property type="molecule type" value="Genomic_DNA"/>
</dbReference>
<evidence type="ECO:0000313" key="2">
    <source>
        <dbReference type="EMBL" id="KKN19027.1"/>
    </source>
</evidence>
<sequence>MGHKFEIFSAGCDLCKNAIEILRNNISEKCEIVEYNLQNPIQEEIQEKMKKYDIKVVPSIIVDEEHKYVGILKSDEIKKIIADI</sequence>
<dbReference type="InterPro" id="IPR012336">
    <property type="entry name" value="Thioredoxin-like_fold"/>
</dbReference>
<name>A0A0F9P3S6_9ZZZZ</name>
<evidence type="ECO:0000259" key="1">
    <source>
        <dbReference type="Pfam" id="PF13192"/>
    </source>
</evidence>
<gene>
    <name evidence="2" type="ORF">LCGC14_0949870</name>
</gene>
<dbReference type="InterPro" id="IPR036249">
    <property type="entry name" value="Thioredoxin-like_sf"/>
</dbReference>
<reference evidence="2" key="1">
    <citation type="journal article" date="2015" name="Nature">
        <title>Complex archaea that bridge the gap between prokaryotes and eukaryotes.</title>
        <authorList>
            <person name="Spang A."/>
            <person name="Saw J.H."/>
            <person name="Jorgensen S.L."/>
            <person name="Zaremba-Niedzwiedzka K."/>
            <person name="Martijn J."/>
            <person name="Lind A.E."/>
            <person name="van Eijk R."/>
            <person name="Schleper C."/>
            <person name="Guy L."/>
            <person name="Ettema T.J."/>
        </authorList>
    </citation>
    <scope>NUCLEOTIDE SEQUENCE</scope>
</reference>
<organism evidence="2">
    <name type="scientific">marine sediment metagenome</name>
    <dbReference type="NCBI Taxonomy" id="412755"/>
    <lineage>
        <taxon>unclassified sequences</taxon>
        <taxon>metagenomes</taxon>
        <taxon>ecological metagenomes</taxon>
    </lineage>
</organism>